<comment type="caution">
    <text evidence="2">The sequence shown here is derived from an EMBL/GenBank/DDBJ whole genome shotgun (WGS) entry which is preliminary data.</text>
</comment>
<dbReference type="RefSeq" id="WP_006972828.1">
    <property type="nucleotide sequence ID" value="NZ_ABCS01000036.1"/>
</dbReference>
<dbReference type="EMBL" id="ABCS01000036">
    <property type="protein sequence ID" value="EDM78076.1"/>
    <property type="molecule type" value="Genomic_DNA"/>
</dbReference>
<sequence length="484" mass="51458">MNPASDSHSASTIVDRAPQATPAPQPEIEELEPEPAAKKKSPAQPPPNPHAATRTFVAQKRRRKEPEQKPAFDKILRRSPPDYVARARVLRDMLSDLGVSGGDLPDDGEKQRKAARVGAKRRIAVLDKEHPELDLDDTESEAQALLRELFEYGPLTDAMSDPSVREVVVRGPHQVWVVREDGRERLPAGFSGPDAVGLLVRRLADARVRWDETHPWLDLYLADGSHIRGAHASVAPGGPVVVIERPAPTRGEGLVELVAEGVLPPALAELLVALFRGRGSLLLCLGEGTDGAPLLSALGHELGNIAAERLALVRTGGRVAPPNGALVFDAEPGLTGASISLAVDAGATRLMVHRGGGSGLASIWSGLERGLAQVVLSLRSPTPEEALSTCVEGLVLGGFGRERNTLASRVGDTFDLALTLAPRSDGGEAVVTVSEFDRRGQTRQLLSRSSPEGVWHHHGDPSCVAALARRGVPFDPARLAALGQ</sequence>
<feature type="region of interest" description="Disordered" evidence="1">
    <location>
        <begin position="1"/>
        <end position="78"/>
    </location>
</feature>
<name>A6G7Y3_9BACT</name>
<evidence type="ECO:0000256" key="1">
    <source>
        <dbReference type="SAM" id="MobiDB-lite"/>
    </source>
</evidence>
<accession>A6G7Y3</accession>
<reference evidence="2 3" key="1">
    <citation type="submission" date="2007-06" db="EMBL/GenBank/DDBJ databases">
        <authorList>
            <person name="Shimkets L."/>
            <person name="Ferriera S."/>
            <person name="Johnson J."/>
            <person name="Kravitz S."/>
            <person name="Beeson K."/>
            <person name="Sutton G."/>
            <person name="Rogers Y.-H."/>
            <person name="Friedman R."/>
            <person name="Frazier M."/>
            <person name="Venter J.C."/>
        </authorList>
    </citation>
    <scope>NUCLEOTIDE SEQUENCE [LARGE SCALE GENOMIC DNA]</scope>
    <source>
        <strain evidence="2 3">SIR-1</strain>
    </source>
</reference>
<keyword evidence="3" id="KW-1185">Reference proteome</keyword>
<organism evidence="2 3">
    <name type="scientific">Plesiocystis pacifica SIR-1</name>
    <dbReference type="NCBI Taxonomy" id="391625"/>
    <lineage>
        <taxon>Bacteria</taxon>
        <taxon>Pseudomonadati</taxon>
        <taxon>Myxococcota</taxon>
        <taxon>Polyangia</taxon>
        <taxon>Nannocystales</taxon>
        <taxon>Nannocystaceae</taxon>
        <taxon>Plesiocystis</taxon>
    </lineage>
</organism>
<dbReference type="STRING" id="391625.PPSIR1_23704"/>
<gene>
    <name evidence="2" type="ORF">PPSIR1_23704</name>
</gene>
<feature type="compositionally biased region" description="Polar residues" evidence="1">
    <location>
        <begin position="1"/>
        <end position="12"/>
    </location>
</feature>
<evidence type="ECO:0000313" key="3">
    <source>
        <dbReference type="Proteomes" id="UP000005801"/>
    </source>
</evidence>
<proteinExistence type="predicted"/>
<dbReference type="Proteomes" id="UP000005801">
    <property type="component" value="Unassembled WGS sequence"/>
</dbReference>
<dbReference type="eggNOG" id="COG4962">
    <property type="taxonomic scope" value="Bacteria"/>
</dbReference>
<dbReference type="AlphaFoldDB" id="A6G7Y3"/>
<protein>
    <submittedName>
        <fullName evidence="2">Type II/IV secretion system protein</fullName>
    </submittedName>
</protein>
<evidence type="ECO:0000313" key="2">
    <source>
        <dbReference type="EMBL" id="EDM78076.1"/>
    </source>
</evidence>
<feature type="compositionally biased region" description="Basic and acidic residues" evidence="1">
    <location>
        <begin position="64"/>
        <end position="78"/>
    </location>
</feature>
<dbReference type="Gene3D" id="3.30.450.380">
    <property type="match status" value="1"/>
</dbReference>